<dbReference type="SUPFAM" id="SSF55144">
    <property type="entry name" value="LigT-like"/>
    <property type="match status" value="1"/>
</dbReference>
<organism evidence="1 2">
    <name type="scientific">Streptomyces kaempferi</name>
    <dbReference type="NCBI Taxonomy" id="333725"/>
    <lineage>
        <taxon>Bacteria</taxon>
        <taxon>Bacillati</taxon>
        <taxon>Actinomycetota</taxon>
        <taxon>Actinomycetes</taxon>
        <taxon>Kitasatosporales</taxon>
        <taxon>Streptomycetaceae</taxon>
        <taxon>Streptomyces</taxon>
    </lineage>
</organism>
<comment type="caution">
    <text evidence="1">The sequence shown here is derived from an EMBL/GenBank/DDBJ whole genome shotgun (WGS) entry which is preliminary data.</text>
</comment>
<gene>
    <name evidence="1" type="ORF">ACFQ5X_37180</name>
</gene>
<dbReference type="GO" id="GO:0016874">
    <property type="term" value="F:ligase activity"/>
    <property type="evidence" value="ECO:0007669"/>
    <property type="project" value="UniProtKB-KW"/>
</dbReference>
<accession>A0ABW3XRZ0</accession>
<sequence length="178" mass="19795">MTGDDSGGFQAGRSGLIVRVPEAEPAVRAWRDRLDPSARAGVPAHVTVLFPFLDESRIDNGACAAIRDVIGRHRPFEVRFERCGRFPGILYLLPEPDIPFRRLTEAIAQRWPETPPFGGQFDEVVPHLTVAQGQDDAVLEEAEADVRGRLPVTARVSSVDLMVHDGTRWQQRASFTLR</sequence>
<dbReference type="Gene3D" id="3.90.1140.10">
    <property type="entry name" value="Cyclic phosphodiesterase"/>
    <property type="match status" value="1"/>
</dbReference>
<evidence type="ECO:0000313" key="1">
    <source>
        <dbReference type="EMBL" id="MFD1311425.1"/>
    </source>
</evidence>
<keyword evidence="2" id="KW-1185">Reference proteome</keyword>
<name>A0ABW3XRZ0_9ACTN</name>
<dbReference type="Pfam" id="PF13563">
    <property type="entry name" value="2_5_RNA_ligase2"/>
    <property type="match status" value="1"/>
</dbReference>
<reference evidence="2" key="1">
    <citation type="journal article" date="2019" name="Int. J. Syst. Evol. Microbiol.">
        <title>The Global Catalogue of Microorganisms (GCM) 10K type strain sequencing project: providing services to taxonomists for standard genome sequencing and annotation.</title>
        <authorList>
            <consortium name="The Broad Institute Genomics Platform"/>
            <consortium name="The Broad Institute Genome Sequencing Center for Infectious Disease"/>
            <person name="Wu L."/>
            <person name="Ma J."/>
        </authorList>
    </citation>
    <scope>NUCLEOTIDE SEQUENCE [LARGE SCALE GENOMIC DNA]</scope>
    <source>
        <strain evidence="2">CGMCC 4.7020</strain>
    </source>
</reference>
<dbReference type="EMBL" id="JBHTMM010000079">
    <property type="protein sequence ID" value="MFD1311425.1"/>
    <property type="molecule type" value="Genomic_DNA"/>
</dbReference>
<dbReference type="RefSeq" id="WP_381242013.1">
    <property type="nucleotide sequence ID" value="NZ_JBHSKH010000103.1"/>
</dbReference>
<protein>
    <submittedName>
        <fullName evidence="1">2'-5' RNA ligase family protein</fullName>
    </submittedName>
</protein>
<dbReference type="Proteomes" id="UP001597058">
    <property type="component" value="Unassembled WGS sequence"/>
</dbReference>
<evidence type="ECO:0000313" key="2">
    <source>
        <dbReference type="Proteomes" id="UP001597058"/>
    </source>
</evidence>
<keyword evidence="1" id="KW-0436">Ligase</keyword>
<dbReference type="InterPro" id="IPR009097">
    <property type="entry name" value="Cyclic_Pdiesterase"/>
</dbReference>
<proteinExistence type="predicted"/>